<dbReference type="Pfam" id="PF26639">
    <property type="entry name" value="Het-6_barrel"/>
    <property type="match status" value="1"/>
</dbReference>
<name>A0A8T9C9I0_9HELO</name>
<feature type="domain" description="Heterokaryon incompatibility" evidence="2">
    <location>
        <begin position="147"/>
        <end position="292"/>
    </location>
</feature>
<keyword evidence="4" id="KW-1185">Reference proteome</keyword>
<reference evidence="3 4" key="1">
    <citation type="submission" date="2018-05" db="EMBL/GenBank/DDBJ databases">
        <title>Genome sequencing and assembly of the regulated plant pathogen Lachnellula willkommii and related sister species for the development of diagnostic species identification markers.</title>
        <authorList>
            <person name="Giroux E."/>
            <person name="Bilodeau G."/>
        </authorList>
    </citation>
    <scope>NUCLEOTIDE SEQUENCE [LARGE SCALE GENOMIC DNA]</scope>
    <source>
        <strain evidence="3 4">CBS 268.59</strain>
    </source>
</reference>
<protein>
    <submittedName>
        <fullName evidence="3">Heterokaryon incompatibility protein 6 OR allele</fullName>
    </submittedName>
</protein>
<dbReference type="InterPro" id="IPR010730">
    <property type="entry name" value="HET"/>
</dbReference>
<dbReference type="OrthoDB" id="2157530at2759"/>
<evidence type="ECO:0000256" key="1">
    <source>
        <dbReference type="SAM" id="MobiDB-lite"/>
    </source>
</evidence>
<comment type="caution">
    <text evidence="3">The sequence shown here is derived from an EMBL/GenBank/DDBJ whole genome shotgun (WGS) entry which is preliminary data.</text>
</comment>
<feature type="region of interest" description="Disordered" evidence="1">
    <location>
        <begin position="84"/>
        <end position="111"/>
    </location>
</feature>
<evidence type="ECO:0000259" key="2">
    <source>
        <dbReference type="Pfam" id="PF06985"/>
    </source>
</evidence>
<dbReference type="InterPro" id="IPR052895">
    <property type="entry name" value="HetReg/Transcr_Mod"/>
</dbReference>
<dbReference type="EMBL" id="QGMK01000682">
    <property type="protein sequence ID" value="TVY80444.1"/>
    <property type="molecule type" value="Genomic_DNA"/>
</dbReference>
<dbReference type="Proteomes" id="UP000469558">
    <property type="component" value="Unassembled WGS sequence"/>
</dbReference>
<gene>
    <name evidence="3" type="primary">het-6_5</name>
    <name evidence="3" type="ORF">LSUE1_G003566</name>
</gene>
<dbReference type="PANTHER" id="PTHR24148">
    <property type="entry name" value="ANKYRIN REPEAT DOMAIN-CONTAINING PROTEIN 39 HOMOLOG-RELATED"/>
    <property type="match status" value="1"/>
</dbReference>
<proteinExistence type="predicted"/>
<sequence length="698" mass="79263">MFSLHKLRQPLLRTQRTFPRYVARYAGDVSRSGTGRWSSSVALKSSASAYFIVSLAGFILLAVEPTSTSNVTLQFENYNSLQNSTLQSSDPATDTNRKPPPSNTTFTYPRLSDGENTRLVILEPGEVDAEFDLSSQEHTFFARSRLRSTLCSGMKIPITPNLDGALRQLRYTDRPRVLWVDAICINQGDMAERSRQVRIMQRIYANAIQVVVWLGRGAQDDARSFESLQTLKSVLNGQGDSWFLVRLGWYRDKNGRVFSGGAHRSMLTDIEYNHLITLLRRDWFRRTWVIQEVASSQKATVYCEDQSIPWEVLADVYMRLGDRFLPVSQLGGEDAHRSLENITAIERARRSHSGPLSLSLFHILLATSFSKCKDQRDKIFAVVGLAKNWVEQKGLLPDYDTREEAALDAFKDFAVTDIDHHRDLRVLSCASGSSSYKTLPSWVPDWRKIENVHPFPRYSDRTKFRASGGMKPEAWYSDNKTVLHVAGIQVDSIATLGSEPIFTKAIAMFEINAAKITDLERSFLWLEECETLSRDHDGLLTVRRRHELWRTLTCGLTGEAFPAPSRYSEYFDRYIEFMSSASDRFKDYLAESLTTVNEIRGLDEVIPHFETHAVIEASLDMWSARRRFALTHNGRLACVPKNTKEGDVICILFGGEAPFVLRPTSGGFYAVVGECYVNDIMQGESLSHDTISREFRLR</sequence>
<organism evidence="3 4">
    <name type="scientific">Lachnellula suecica</name>
    <dbReference type="NCBI Taxonomy" id="602035"/>
    <lineage>
        <taxon>Eukaryota</taxon>
        <taxon>Fungi</taxon>
        <taxon>Dikarya</taxon>
        <taxon>Ascomycota</taxon>
        <taxon>Pezizomycotina</taxon>
        <taxon>Leotiomycetes</taxon>
        <taxon>Helotiales</taxon>
        <taxon>Lachnaceae</taxon>
        <taxon>Lachnellula</taxon>
    </lineage>
</organism>
<evidence type="ECO:0000313" key="3">
    <source>
        <dbReference type="EMBL" id="TVY80444.1"/>
    </source>
</evidence>
<accession>A0A8T9C9I0</accession>
<dbReference type="Pfam" id="PF06985">
    <property type="entry name" value="HET"/>
    <property type="match status" value="1"/>
</dbReference>
<evidence type="ECO:0000313" key="4">
    <source>
        <dbReference type="Proteomes" id="UP000469558"/>
    </source>
</evidence>
<feature type="compositionally biased region" description="Polar residues" evidence="1">
    <location>
        <begin position="84"/>
        <end position="94"/>
    </location>
</feature>
<dbReference type="PANTHER" id="PTHR24148:SF64">
    <property type="entry name" value="HETEROKARYON INCOMPATIBILITY DOMAIN-CONTAINING PROTEIN"/>
    <property type="match status" value="1"/>
</dbReference>
<dbReference type="AlphaFoldDB" id="A0A8T9C9I0"/>